<feature type="signal peptide" evidence="2">
    <location>
        <begin position="1"/>
        <end position="16"/>
    </location>
</feature>
<gene>
    <name evidence="3" type="ORF">Cvel_1753</name>
</gene>
<protein>
    <recommendedName>
        <fullName evidence="4">Phosphatidylinositol-specific phospholipase C X domain-containing protein</fullName>
    </recommendedName>
</protein>
<dbReference type="InterPro" id="IPR051057">
    <property type="entry name" value="PI-PLC_domain"/>
</dbReference>
<dbReference type="EMBL" id="CDMZ01004971">
    <property type="protein sequence ID" value="CEM51533.1"/>
    <property type="molecule type" value="Genomic_DNA"/>
</dbReference>
<dbReference type="GO" id="GO:0008081">
    <property type="term" value="F:phosphoric diester hydrolase activity"/>
    <property type="evidence" value="ECO:0007669"/>
    <property type="project" value="InterPro"/>
</dbReference>
<evidence type="ECO:0000256" key="2">
    <source>
        <dbReference type="SAM" id="SignalP"/>
    </source>
</evidence>
<dbReference type="CDD" id="cd08557">
    <property type="entry name" value="PI-PLCc_bacteria_like"/>
    <property type="match status" value="1"/>
</dbReference>
<sequence length="591" mass="63910">MNIRLFSLTLLTVVQGGNNTEQQHRPLLSLGSRREGYLQEVAADITSPPCLNSTEEAPEVTTPHGPNSSSSNDPNPLPACPLQACNGVEGLCNAELADVVFPGTHNSLAYNLSGCSFHGLELDSLCPFFWENQRDSLMQQLEGGVRAFDLDFCWREDRPVACHAGATRNESASEIFASLADWLSAPENECEVLLMRLSNADSEQTRRRVATDIFGGPLSNFVYVNAEGAGGAVRMSELIGANKRVVVLFTPDSGFSRTLRGLQGEEGGSLGEVLSSFRPVPSFWSWRSFDLPADIQTGMRENLGRSFCEGWRGFCGGIPECLSLSFNASSSLGEIKKESKEPDTAETVTLLVATDEDEQEVEEEEEGESVQIGEGESAETSVETVEEGESPTGSDRDRSPKEIEGGSVQGDGDDLLREEEDQELPQASASSLHVSNSSSPSEVCWVGESCACGQSNEDGSRRMLSEQDADLHSSISGGCCVERSLANWALFLPSTYPLSLREAAEEITRLVFMGSLLSDPPPGVPSRQLRRLEEGEEEGEATGNTRPAVTGLFVDHADLEDYAVVAAARCANEALVGQREFPTDWAECVRK</sequence>
<dbReference type="InterPro" id="IPR017946">
    <property type="entry name" value="PLC-like_Pdiesterase_TIM-brl"/>
</dbReference>
<dbReference type="Gene3D" id="3.20.20.190">
    <property type="entry name" value="Phosphatidylinositol (PI) phosphodiesterase"/>
    <property type="match status" value="1"/>
</dbReference>
<accession>A0A0G4I3Q5</accession>
<feature type="chain" id="PRO_5005192100" description="Phosphatidylinositol-specific phospholipase C X domain-containing protein" evidence="2">
    <location>
        <begin position="17"/>
        <end position="591"/>
    </location>
</feature>
<dbReference type="GO" id="GO:0006629">
    <property type="term" value="P:lipid metabolic process"/>
    <property type="evidence" value="ECO:0007669"/>
    <property type="project" value="InterPro"/>
</dbReference>
<dbReference type="PROSITE" id="PS50007">
    <property type="entry name" value="PIPLC_X_DOMAIN"/>
    <property type="match status" value="1"/>
</dbReference>
<feature type="compositionally biased region" description="Low complexity" evidence="1">
    <location>
        <begin position="369"/>
        <end position="383"/>
    </location>
</feature>
<dbReference type="PANTHER" id="PTHR13593:SF140">
    <property type="entry name" value="PLC-LIKE PHOSPHODIESTERASE"/>
    <property type="match status" value="1"/>
</dbReference>
<dbReference type="PANTHER" id="PTHR13593">
    <property type="match status" value="1"/>
</dbReference>
<evidence type="ECO:0008006" key="4">
    <source>
        <dbReference type="Google" id="ProtNLM"/>
    </source>
</evidence>
<feature type="compositionally biased region" description="Basic and acidic residues" evidence="1">
    <location>
        <begin position="394"/>
        <end position="404"/>
    </location>
</feature>
<feature type="compositionally biased region" description="Acidic residues" evidence="1">
    <location>
        <begin position="354"/>
        <end position="368"/>
    </location>
</feature>
<reference evidence="3" key="1">
    <citation type="submission" date="2014-11" db="EMBL/GenBank/DDBJ databases">
        <authorList>
            <person name="Otto D Thomas"/>
            <person name="Naeem Raeece"/>
        </authorList>
    </citation>
    <scope>NUCLEOTIDE SEQUENCE</scope>
</reference>
<proteinExistence type="predicted"/>
<evidence type="ECO:0000256" key="1">
    <source>
        <dbReference type="SAM" id="MobiDB-lite"/>
    </source>
</evidence>
<organism evidence="3">
    <name type="scientific">Chromera velia CCMP2878</name>
    <dbReference type="NCBI Taxonomy" id="1169474"/>
    <lineage>
        <taxon>Eukaryota</taxon>
        <taxon>Sar</taxon>
        <taxon>Alveolata</taxon>
        <taxon>Colpodellida</taxon>
        <taxon>Chromeraceae</taxon>
        <taxon>Chromera</taxon>
    </lineage>
</organism>
<dbReference type="VEuPathDB" id="CryptoDB:Cvel_1753"/>
<feature type="region of interest" description="Disordered" evidence="1">
    <location>
        <begin position="48"/>
        <end position="75"/>
    </location>
</feature>
<name>A0A0G4I3Q5_9ALVE</name>
<dbReference type="SUPFAM" id="SSF51695">
    <property type="entry name" value="PLC-like phosphodiesterases"/>
    <property type="match status" value="1"/>
</dbReference>
<feature type="region of interest" description="Disordered" evidence="1">
    <location>
        <begin position="353"/>
        <end position="413"/>
    </location>
</feature>
<keyword evidence="2" id="KW-0732">Signal</keyword>
<evidence type="ECO:0000313" key="3">
    <source>
        <dbReference type="EMBL" id="CEM51533.1"/>
    </source>
</evidence>
<dbReference type="AlphaFoldDB" id="A0A0G4I3Q5"/>